<dbReference type="PANTHER" id="PTHR48051:SF1">
    <property type="entry name" value="RAS SUPPRESSOR PROTEIN 1"/>
    <property type="match status" value="1"/>
</dbReference>
<dbReference type="InterPro" id="IPR003591">
    <property type="entry name" value="Leu-rich_rpt_typical-subtyp"/>
</dbReference>
<dbReference type="InterPro" id="IPR001611">
    <property type="entry name" value="Leu-rich_rpt"/>
</dbReference>
<sequence length="139" mass="15392">MRSVAEGIHRISLANNELRALAGRFATTFSQLRELNLEGNLLHRLPEELGSLLHLRAINLARNKFRRFPEPLAAAPALESIDLEGNEIAEVPVEVLASMTSLRSLNLRANPVCPDMRLLVRPLVPFELLLSPEGDVPEA</sequence>
<dbReference type="PANTHER" id="PTHR48051">
    <property type="match status" value="1"/>
</dbReference>
<reference evidence="3" key="1">
    <citation type="submission" date="2018-09" db="EMBL/GenBank/DDBJ databases">
        <title>Common duck and Muscovy duck high density SNP chip.</title>
        <authorList>
            <person name="Vignal A."/>
            <person name="Thebault N."/>
            <person name="Warren W.C."/>
        </authorList>
    </citation>
    <scope>NUCLEOTIDE SEQUENCE [LARGE SCALE GENOMIC DNA]</scope>
</reference>
<dbReference type="SUPFAM" id="SSF52075">
    <property type="entry name" value="Outer arm dynein light chain 1"/>
    <property type="match status" value="1"/>
</dbReference>
<name>A0A8C3CEQ7_CAIMO</name>
<dbReference type="SMART" id="SM00369">
    <property type="entry name" value="LRR_TYP"/>
    <property type="match status" value="2"/>
</dbReference>
<dbReference type="Proteomes" id="UP000694556">
    <property type="component" value="Chromosome 6"/>
</dbReference>
<evidence type="ECO:0000313" key="3">
    <source>
        <dbReference type="Ensembl" id="ENSCMMP00000019458.1"/>
    </source>
</evidence>
<dbReference type="AlphaFoldDB" id="A0A8C3CEQ7"/>
<evidence type="ECO:0000256" key="1">
    <source>
        <dbReference type="ARBA" id="ARBA00022614"/>
    </source>
</evidence>
<keyword evidence="1" id="KW-0433">Leucine-rich repeat</keyword>
<evidence type="ECO:0000313" key="4">
    <source>
        <dbReference type="Proteomes" id="UP000694556"/>
    </source>
</evidence>
<dbReference type="InterPro" id="IPR032675">
    <property type="entry name" value="LRR_dom_sf"/>
</dbReference>
<dbReference type="Pfam" id="PF13855">
    <property type="entry name" value="LRR_8"/>
    <property type="match status" value="1"/>
</dbReference>
<keyword evidence="4" id="KW-1185">Reference proteome</keyword>
<dbReference type="GO" id="GO:0005737">
    <property type="term" value="C:cytoplasm"/>
    <property type="evidence" value="ECO:0007669"/>
    <property type="project" value="TreeGrafter"/>
</dbReference>
<organism evidence="3 4">
    <name type="scientific">Cairina moschata</name>
    <name type="common">Muscovy duck</name>
    <dbReference type="NCBI Taxonomy" id="8855"/>
    <lineage>
        <taxon>Eukaryota</taxon>
        <taxon>Metazoa</taxon>
        <taxon>Chordata</taxon>
        <taxon>Craniata</taxon>
        <taxon>Vertebrata</taxon>
        <taxon>Euteleostomi</taxon>
        <taxon>Archelosauria</taxon>
        <taxon>Archosauria</taxon>
        <taxon>Dinosauria</taxon>
        <taxon>Saurischia</taxon>
        <taxon>Theropoda</taxon>
        <taxon>Coelurosauria</taxon>
        <taxon>Aves</taxon>
        <taxon>Neognathae</taxon>
        <taxon>Galloanserae</taxon>
        <taxon>Anseriformes</taxon>
        <taxon>Anatidae</taxon>
        <taxon>Anatinae</taxon>
        <taxon>Cairina</taxon>
    </lineage>
</organism>
<dbReference type="Gene3D" id="3.80.10.10">
    <property type="entry name" value="Ribonuclease Inhibitor"/>
    <property type="match status" value="1"/>
</dbReference>
<reference evidence="3" key="3">
    <citation type="submission" date="2025-09" db="UniProtKB">
        <authorList>
            <consortium name="Ensembl"/>
        </authorList>
    </citation>
    <scope>IDENTIFICATION</scope>
</reference>
<reference evidence="3" key="2">
    <citation type="submission" date="2025-08" db="UniProtKB">
        <authorList>
            <consortium name="Ensembl"/>
        </authorList>
    </citation>
    <scope>IDENTIFICATION</scope>
</reference>
<dbReference type="InterPro" id="IPR050216">
    <property type="entry name" value="LRR_domain-containing"/>
</dbReference>
<keyword evidence="2" id="KW-0677">Repeat</keyword>
<accession>A0A8C3CEQ7</accession>
<evidence type="ECO:0000256" key="2">
    <source>
        <dbReference type="ARBA" id="ARBA00022737"/>
    </source>
</evidence>
<protein>
    <submittedName>
        <fullName evidence="3">Leucine rich repeat containing 20</fullName>
    </submittedName>
</protein>
<proteinExistence type="predicted"/>
<dbReference type="Ensembl" id="ENSCMMT00000021356.1">
    <property type="protein sequence ID" value="ENSCMMP00000019458.1"/>
    <property type="gene ID" value="ENSCMMG00000012266.1"/>
</dbReference>